<dbReference type="AlphaFoldDB" id="A0A1D8GE00"/>
<dbReference type="InterPro" id="IPR029056">
    <property type="entry name" value="Ribokinase-like"/>
</dbReference>
<dbReference type="STRING" id="1424294.Gferi_05855"/>
<dbReference type="SUPFAM" id="SSF53613">
    <property type="entry name" value="Ribokinase-like"/>
    <property type="match status" value="1"/>
</dbReference>
<evidence type="ECO:0000313" key="5">
    <source>
        <dbReference type="Proteomes" id="UP000095743"/>
    </source>
</evidence>
<dbReference type="GO" id="GO:0006355">
    <property type="term" value="P:regulation of DNA-templated transcription"/>
    <property type="evidence" value="ECO:0007669"/>
    <property type="project" value="InterPro"/>
</dbReference>
<reference evidence="4 5" key="1">
    <citation type="submission" date="2016-09" db="EMBL/GenBank/DDBJ databases">
        <title>Genomic analysis reveals versatility of anaerobic energy metabolism of Geosporobacter ferrireducens IRF9 of phylum Firmicutes.</title>
        <authorList>
            <person name="Kim S.-J."/>
        </authorList>
    </citation>
    <scope>NUCLEOTIDE SEQUENCE [LARGE SCALE GENOMIC DNA]</scope>
    <source>
        <strain evidence="4 5">IRF9</strain>
    </source>
</reference>
<protein>
    <submittedName>
        <fullName evidence="4">Kinase</fullName>
    </submittedName>
</protein>
<dbReference type="Pfam" id="PF13412">
    <property type="entry name" value="HTH_24"/>
    <property type="match status" value="1"/>
</dbReference>
<evidence type="ECO:0000313" key="4">
    <source>
        <dbReference type="EMBL" id="AOT69124.1"/>
    </source>
</evidence>
<evidence type="ECO:0000256" key="2">
    <source>
        <dbReference type="ARBA" id="ARBA00022777"/>
    </source>
</evidence>
<dbReference type="CDD" id="cd00090">
    <property type="entry name" value="HTH_ARSR"/>
    <property type="match status" value="1"/>
</dbReference>
<name>A0A1D8GE00_9FIRM</name>
<dbReference type="InterPro" id="IPR012318">
    <property type="entry name" value="HTH_CRP"/>
</dbReference>
<sequence length="363" mass="39915">MTSREKEILELLKKNPQISQQELADILGITRSSAAVHITNLMKKGYILGKGYLLKAQDYVVVIGGANIDIHGFPKIKLIPRDSNPGNIKTSPGGVGRNIAENLSKLGVAVKLLSALGEDLHGENLLKECKKSGIDMDHCYFSKDFPTSTYLCILDHNGDMFAAIADMKIQEKISVEYIREKAHIIDHASVAILDTNLPEDTLTYLLQHFHSTDFFLDPVSTTKAEKVKDKIGLFHTIKPNRMEAEILSGASIRSEADLKTAAIYFFSKGVKRVFITLGEDGLYCGEPSEQYLLQSPKVSPVNATGAGDAFMAALAYCHTQQMSLKDTAHFATAASIVALSHEDTIHPLMSIDTVQKKLRELNL</sequence>
<accession>A0A1D8GE00</accession>
<dbReference type="SUPFAM" id="SSF46785">
    <property type="entry name" value="Winged helix' DNA-binding domain"/>
    <property type="match status" value="1"/>
</dbReference>
<dbReference type="PROSITE" id="PS50956">
    <property type="entry name" value="HTH_ASNC_2"/>
    <property type="match status" value="1"/>
</dbReference>
<gene>
    <name evidence="4" type="ORF">Gferi_05855</name>
</gene>
<dbReference type="InterPro" id="IPR011611">
    <property type="entry name" value="PfkB_dom"/>
</dbReference>
<dbReference type="InterPro" id="IPR002173">
    <property type="entry name" value="Carboh/pur_kinase_PfkB_CS"/>
</dbReference>
<proteinExistence type="predicted"/>
<dbReference type="Proteomes" id="UP000095743">
    <property type="component" value="Chromosome"/>
</dbReference>
<dbReference type="GO" id="GO:0016301">
    <property type="term" value="F:kinase activity"/>
    <property type="evidence" value="ECO:0007669"/>
    <property type="project" value="UniProtKB-KW"/>
</dbReference>
<evidence type="ECO:0000259" key="3">
    <source>
        <dbReference type="PROSITE" id="PS50956"/>
    </source>
</evidence>
<dbReference type="OrthoDB" id="9806249at2"/>
<dbReference type="RefSeq" id="WP_069974690.1">
    <property type="nucleotide sequence ID" value="NZ_CP017269.1"/>
</dbReference>
<dbReference type="EMBL" id="CP017269">
    <property type="protein sequence ID" value="AOT69124.1"/>
    <property type="molecule type" value="Genomic_DNA"/>
</dbReference>
<dbReference type="InterPro" id="IPR036390">
    <property type="entry name" value="WH_DNA-bd_sf"/>
</dbReference>
<keyword evidence="1" id="KW-0808">Transferase</keyword>
<dbReference type="InterPro" id="IPR000485">
    <property type="entry name" value="AsnC-type_HTH_dom"/>
</dbReference>
<dbReference type="SMART" id="SM00419">
    <property type="entry name" value="HTH_CRP"/>
    <property type="match status" value="1"/>
</dbReference>
<dbReference type="PANTHER" id="PTHR10584">
    <property type="entry name" value="SUGAR KINASE"/>
    <property type="match status" value="1"/>
</dbReference>
<dbReference type="PROSITE" id="PS00583">
    <property type="entry name" value="PFKB_KINASES_1"/>
    <property type="match status" value="1"/>
</dbReference>
<dbReference type="CDD" id="cd01941">
    <property type="entry name" value="YeiC_kinase_like"/>
    <property type="match status" value="1"/>
</dbReference>
<dbReference type="KEGG" id="gfe:Gferi_05855"/>
<dbReference type="Pfam" id="PF00294">
    <property type="entry name" value="PfkB"/>
    <property type="match status" value="1"/>
</dbReference>
<keyword evidence="2 4" id="KW-0418">Kinase</keyword>
<dbReference type="GO" id="GO:0043565">
    <property type="term" value="F:sequence-specific DNA binding"/>
    <property type="evidence" value="ECO:0007669"/>
    <property type="project" value="InterPro"/>
</dbReference>
<keyword evidence="5" id="KW-1185">Reference proteome</keyword>
<organism evidence="4 5">
    <name type="scientific">Geosporobacter ferrireducens</name>
    <dbReference type="NCBI Taxonomy" id="1424294"/>
    <lineage>
        <taxon>Bacteria</taxon>
        <taxon>Bacillati</taxon>
        <taxon>Bacillota</taxon>
        <taxon>Clostridia</taxon>
        <taxon>Peptostreptococcales</taxon>
        <taxon>Thermotaleaceae</taxon>
        <taxon>Geosporobacter</taxon>
    </lineage>
</organism>
<dbReference type="InterPro" id="IPR011991">
    <property type="entry name" value="ArsR-like_HTH"/>
</dbReference>
<dbReference type="PANTHER" id="PTHR10584:SF166">
    <property type="entry name" value="RIBOKINASE"/>
    <property type="match status" value="1"/>
</dbReference>
<evidence type="ECO:0000256" key="1">
    <source>
        <dbReference type="ARBA" id="ARBA00022679"/>
    </source>
</evidence>
<dbReference type="Gene3D" id="3.40.1190.20">
    <property type="match status" value="1"/>
</dbReference>
<dbReference type="InterPro" id="IPR036388">
    <property type="entry name" value="WH-like_DNA-bd_sf"/>
</dbReference>
<dbReference type="Gene3D" id="1.10.10.10">
    <property type="entry name" value="Winged helix-like DNA-binding domain superfamily/Winged helix DNA-binding domain"/>
    <property type="match status" value="1"/>
</dbReference>
<feature type="domain" description="HTH asnC-type" evidence="3">
    <location>
        <begin position="1"/>
        <end position="74"/>
    </location>
</feature>